<evidence type="ECO:0000256" key="2">
    <source>
        <dbReference type="SAM" id="Phobius"/>
    </source>
</evidence>
<gene>
    <name evidence="4" type="ORF">N475_15425</name>
</gene>
<keyword evidence="2" id="KW-1133">Transmembrane helix</keyword>
<feature type="transmembrane region" description="Helical" evidence="2">
    <location>
        <begin position="210"/>
        <end position="233"/>
    </location>
</feature>
<organism evidence="4 5">
    <name type="scientific">Pseudoalteromonas luteoviolacea DSM 6061</name>
    <dbReference type="NCBI Taxonomy" id="1365250"/>
    <lineage>
        <taxon>Bacteria</taxon>
        <taxon>Pseudomonadati</taxon>
        <taxon>Pseudomonadota</taxon>
        <taxon>Gammaproteobacteria</taxon>
        <taxon>Alteromonadales</taxon>
        <taxon>Pseudoalteromonadaceae</taxon>
        <taxon>Pseudoalteromonas</taxon>
    </lineage>
</organism>
<feature type="transmembrane region" description="Helical" evidence="2">
    <location>
        <begin position="376"/>
        <end position="394"/>
    </location>
</feature>
<comment type="caution">
    <text evidence="4">The sequence shown here is derived from an EMBL/GenBank/DDBJ whole genome shotgun (WGS) entry which is preliminary data.</text>
</comment>
<dbReference type="EMBL" id="AUYB01000102">
    <property type="protein sequence ID" value="KZN38016.1"/>
    <property type="molecule type" value="Genomic_DNA"/>
</dbReference>
<dbReference type="PANTHER" id="PTHR37299">
    <property type="entry name" value="TRANSCRIPTIONAL REGULATOR-RELATED"/>
    <property type="match status" value="1"/>
</dbReference>
<keyword evidence="2" id="KW-0472">Membrane</keyword>
<dbReference type="PATRIC" id="fig|1365250.3.peg.2316"/>
<dbReference type="GO" id="GO:0000156">
    <property type="term" value="F:phosphorelay response regulator activity"/>
    <property type="evidence" value="ECO:0007669"/>
    <property type="project" value="InterPro"/>
</dbReference>
<dbReference type="InterPro" id="IPR046947">
    <property type="entry name" value="LytR-like"/>
</dbReference>
<dbReference type="PROSITE" id="PS50930">
    <property type="entry name" value="HTH_LYTTR"/>
    <property type="match status" value="1"/>
</dbReference>
<evidence type="ECO:0000256" key="1">
    <source>
        <dbReference type="ARBA" id="ARBA00023012"/>
    </source>
</evidence>
<feature type="transmembrane region" description="Helical" evidence="2">
    <location>
        <begin position="300"/>
        <end position="320"/>
    </location>
</feature>
<feature type="transmembrane region" description="Helical" evidence="2">
    <location>
        <begin position="272"/>
        <end position="293"/>
    </location>
</feature>
<dbReference type="InterPro" id="IPR007492">
    <property type="entry name" value="LytTR_DNA-bd_dom"/>
</dbReference>
<dbReference type="SMART" id="SM00850">
    <property type="entry name" value="LytTR"/>
    <property type="match status" value="1"/>
</dbReference>
<keyword evidence="1" id="KW-0902">Two-component regulatory system</keyword>
<keyword evidence="2" id="KW-0812">Transmembrane</keyword>
<feature type="transmembrane region" description="Helical" evidence="2">
    <location>
        <begin position="326"/>
        <end position="346"/>
    </location>
</feature>
<feature type="domain" description="HTH LytTR-type" evidence="3">
    <location>
        <begin position="430"/>
        <end position="533"/>
    </location>
</feature>
<accession>A0A166WSA0</accession>
<dbReference type="GO" id="GO:0003677">
    <property type="term" value="F:DNA binding"/>
    <property type="evidence" value="ECO:0007669"/>
    <property type="project" value="InterPro"/>
</dbReference>
<sequence length="533" mass="59657">MQAVEYLLQVARQSQEVLCKAKLFEHHIVKAHIGYLFCALGLLLTSLSLSAEGINKFQIHKVKVCGADMESVGVPHSSRQDCQIKTIDDVDSKARLVWVIASFDLGVKFEQERGPRKPLGLFMSAKASAEFYLNGELIGRNGLPADSIESEESGIMDTVVYLPENILKASQNELAIKLSSHHNVLGFEQMIQRLIITDYASPQNMVLRHYLPTFIPFGILLIGLLYSAYLLVLREGAGQPALLTIFSFFVLAQLAIEVSRGLFAYHYPFHEIRVLAILLLGACSGGCLLLYIANKFLNKWNFAIVWLAMCVTAVATYTATTMEEKTTVAIQVPAAFSVLLIANAILRKYKTAKTYGVALIMFSLALTLRPNQFLDVYFYYFIAALFIFFLAVQASDYRKEKAQRIIEQSRAQHLQLALDEIQEIKKPTKLKLNQAGKIEWVNSDQICFCKGARDYVELVLSDHRSVLHNESLSSLEEMLPSVFLRVHRSYLVNTRFIQSLEGASSGGGILKLSTGDEVPVSRRIMPSVRKVLC</sequence>
<reference evidence="4 5" key="1">
    <citation type="submission" date="2013-07" db="EMBL/GenBank/DDBJ databases">
        <title>Comparative Genomic and Metabolomic Analysis of Twelve Strains of Pseudoalteromonas luteoviolacea.</title>
        <authorList>
            <person name="Vynne N.G."/>
            <person name="Mansson M."/>
            <person name="Gram L."/>
        </authorList>
    </citation>
    <scope>NUCLEOTIDE SEQUENCE [LARGE SCALE GENOMIC DNA]</scope>
    <source>
        <strain evidence="4 5">DSM 6061</strain>
    </source>
</reference>
<evidence type="ECO:0000313" key="5">
    <source>
        <dbReference type="Proteomes" id="UP000076643"/>
    </source>
</evidence>
<evidence type="ECO:0000313" key="4">
    <source>
        <dbReference type="EMBL" id="KZN38016.1"/>
    </source>
</evidence>
<dbReference type="Gene3D" id="2.40.50.1020">
    <property type="entry name" value="LytTr DNA-binding domain"/>
    <property type="match status" value="1"/>
</dbReference>
<feature type="transmembrane region" description="Helical" evidence="2">
    <location>
        <begin position="245"/>
        <end position="266"/>
    </location>
</feature>
<name>A0A166WSA0_9GAMM</name>
<protein>
    <recommendedName>
        <fullName evidence="3">HTH LytTR-type domain-containing protein</fullName>
    </recommendedName>
</protein>
<dbReference type="Proteomes" id="UP000076643">
    <property type="component" value="Unassembled WGS sequence"/>
</dbReference>
<dbReference type="PANTHER" id="PTHR37299:SF1">
    <property type="entry name" value="STAGE 0 SPORULATION PROTEIN A HOMOLOG"/>
    <property type="match status" value="1"/>
</dbReference>
<proteinExistence type="predicted"/>
<keyword evidence="5" id="KW-1185">Reference proteome</keyword>
<dbReference type="AlphaFoldDB" id="A0A166WSA0"/>
<dbReference type="Pfam" id="PF04397">
    <property type="entry name" value="LytTR"/>
    <property type="match status" value="1"/>
</dbReference>
<feature type="transmembrane region" description="Helical" evidence="2">
    <location>
        <begin position="353"/>
        <end position="370"/>
    </location>
</feature>
<evidence type="ECO:0000259" key="3">
    <source>
        <dbReference type="PROSITE" id="PS50930"/>
    </source>
</evidence>